<gene>
    <name evidence="8" type="ORF">QLX08_007280</name>
</gene>
<evidence type="ECO:0000256" key="5">
    <source>
        <dbReference type="ARBA" id="ARBA00023242"/>
    </source>
</evidence>
<feature type="region of interest" description="Disordered" evidence="6">
    <location>
        <begin position="793"/>
        <end position="821"/>
    </location>
</feature>
<dbReference type="InterPro" id="IPR008917">
    <property type="entry name" value="TF_DNA-bd_sf"/>
</dbReference>
<dbReference type="InterPro" id="IPR004827">
    <property type="entry name" value="bZIP"/>
</dbReference>
<dbReference type="PROSITE" id="PS00036">
    <property type="entry name" value="BZIP_BASIC"/>
    <property type="match status" value="1"/>
</dbReference>
<organism evidence="8 9">
    <name type="scientific">Tetragonisca angustula</name>
    <dbReference type="NCBI Taxonomy" id="166442"/>
    <lineage>
        <taxon>Eukaryota</taxon>
        <taxon>Metazoa</taxon>
        <taxon>Ecdysozoa</taxon>
        <taxon>Arthropoda</taxon>
        <taxon>Hexapoda</taxon>
        <taxon>Insecta</taxon>
        <taxon>Pterygota</taxon>
        <taxon>Neoptera</taxon>
        <taxon>Endopterygota</taxon>
        <taxon>Hymenoptera</taxon>
        <taxon>Apocrita</taxon>
        <taxon>Aculeata</taxon>
        <taxon>Apoidea</taxon>
        <taxon>Anthophila</taxon>
        <taxon>Apidae</taxon>
        <taxon>Tetragonisca</taxon>
    </lineage>
</organism>
<feature type="compositionally biased region" description="Polar residues" evidence="6">
    <location>
        <begin position="484"/>
        <end position="493"/>
    </location>
</feature>
<reference evidence="8 9" key="1">
    <citation type="submission" date="2024-05" db="EMBL/GenBank/DDBJ databases">
        <title>The nuclear and mitochondrial genome assemblies of Tetragonisca angustula (Apidae: Meliponini), a tiny yet remarkable pollinator in the Neotropics.</title>
        <authorList>
            <person name="Ferrari R."/>
            <person name="Ricardo P.C."/>
            <person name="Dias F.C."/>
            <person name="Araujo N.S."/>
            <person name="Soares D.O."/>
            <person name="Zhou Q.-S."/>
            <person name="Zhu C.-D."/>
            <person name="Coutinho L."/>
            <person name="Airas M.C."/>
            <person name="Batista T.M."/>
        </authorList>
    </citation>
    <scope>NUCLEOTIDE SEQUENCE [LARGE SCALE GENOMIC DNA]</scope>
    <source>
        <strain evidence="8">ASF017062</strain>
        <tissue evidence="8">Abdomen</tissue>
    </source>
</reference>
<dbReference type="FunFam" id="1.10.880.10:FF:000004">
    <property type="entry name" value="Nuclear factor, erythroid 2"/>
    <property type="match status" value="1"/>
</dbReference>
<dbReference type="GO" id="GO:0005634">
    <property type="term" value="C:nucleus"/>
    <property type="evidence" value="ECO:0007669"/>
    <property type="project" value="TreeGrafter"/>
</dbReference>
<comment type="caution">
    <text evidence="8">The sequence shown here is derived from an EMBL/GenBank/DDBJ whole genome shotgun (WGS) entry which is preliminary data.</text>
</comment>
<dbReference type="PANTHER" id="PTHR24411">
    <property type="entry name" value="NUCLEAR FACTOR ERYTHROID 2-RELATED FACTOR"/>
    <property type="match status" value="1"/>
</dbReference>
<protein>
    <recommendedName>
        <fullName evidence="7">BZIP domain-containing protein</fullName>
    </recommendedName>
</protein>
<feature type="compositionally biased region" description="Basic and acidic residues" evidence="6">
    <location>
        <begin position="188"/>
        <end position="211"/>
    </location>
</feature>
<evidence type="ECO:0000313" key="8">
    <source>
        <dbReference type="EMBL" id="KAK9299832.1"/>
    </source>
</evidence>
<evidence type="ECO:0000313" key="9">
    <source>
        <dbReference type="Proteomes" id="UP001432146"/>
    </source>
</evidence>
<accession>A0AAW0ZS61</accession>
<dbReference type="Proteomes" id="UP001432146">
    <property type="component" value="Unassembled WGS sequence"/>
</dbReference>
<feature type="compositionally biased region" description="Basic and acidic residues" evidence="6">
    <location>
        <begin position="639"/>
        <end position="660"/>
    </location>
</feature>
<dbReference type="SMART" id="SM00338">
    <property type="entry name" value="BRLZ"/>
    <property type="match status" value="1"/>
</dbReference>
<keyword evidence="2" id="KW-0238">DNA-binding</keyword>
<feature type="compositionally biased region" description="Low complexity" evidence="6">
    <location>
        <begin position="460"/>
        <end position="470"/>
    </location>
</feature>
<evidence type="ECO:0000256" key="6">
    <source>
        <dbReference type="SAM" id="MobiDB-lite"/>
    </source>
</evidence>
<feature type="region of interest" description="Disordered" evidence="6">
    <location>
        <begin position="50"/>
        <end position="75"/>
    </location>
</feature>
<sequence>MSKMDMDLIEVLWKQDVDLGFTLVEPTTAAKKAPTVEKGSDDEIEKLKALEAINGSNEKKDTKEYEEPQDDPWAGLPYTVDLETGEYILNSGSRRENGNNGVEEDDHLLRDASLGLDNHPLAGLTDDSLGLTDTLELENDFPSDLLGGGLLGSTNVEGLLNNDSLDLPDGFNLEEALQLVGLDEAQSEETKPEVKKEKDSIEESTSAKDESGITSSSSVEVAKSFRCEDPKSSDMIHTPQFHHPHHPHHRSFQGRMPFMRAMSMEQRWQDLASLLSLPGAPDHFAHPAHPGYPGHGISHSHYEAQRNVLLHNATLAPPVGDLNSTSPYHNVGGSSNLGSAVATSMNLTNSSEPMGAESGAAYKSEPADMMYYHTPTSDSINQTTDGFLSSLLNDEDLHLMDMAMNDGMYTMRMLDNGNNNTSGPTGAAALSGVQTAGGTTSSATGVTTLPGVTDERMDASSDSAVSSMGSERVPSLSDGEWMETGSNSSHTQADSHYTMDYASKYRMSYDCSYSVSGRNAGSPRCQTERTMPPVAQKKHQMFAKRYFQEQGTGSPLGATAHPTTPMKYDYDSHTVGAGAPGNAYSGPIEGAAGPQPEIKYSCSVDFTRHQSGRSAVEHVHHNHTYHMPAESSGSLQRPVSRDKKVRKSESEEHLTRDEKRARALNVPIPVNDIINLPMDEFNERLSKYDLSEAQLSLIRDIRRRGKNKVAAQNCRKRKLDQIISLADEVKEMRDRKMRLIREREFMLIERQRVKDKFSQLYRHVFQSLRDPDGNQYHPYEYSLQQSADGNVLLVPRNQTNPHHPRSTAMEPKTKPDPEHKE</sequence>
<evidence type="ECO:0000256" key="1">
    <source>
        <dbReference type="ARBA" id="ARBA00023015"/>
    </source>
</evidence>
<evidence type="ECO:0000259" key="7">
    <source>
        <dbReference type="PROSITE" id="PS50217"/>
    </source>
</evidence>
<keyword evidence="1" id="KW-0805">Transcription regulation</keyword>
<dbReference type="PROSITE" id="PS50217">
    <property type="entry name" value="BZIP"/>
    <property type="match status" value="1"/>
</dbReference>
<keyword evidence="3" id="KW-0010">Activator</keyword>
<keyword evidence="9" id="KW-1185">Reference proteome</keyword>
<feature type="region of interest" description="Disordered" evidence="6">
    <location>
        <begin position="625"/>
        <end position="660"/>
    </location>
</feature>
<dbReference type="GO" id="GO:0000981">
    <property type="term" value="F:DNA-binding transcription factor activity, RNA polymerase II-specific"/>
    <property type="evidence" value="ECO:0007669"/>
    <property type="project" value="TreeGrafter"/>
</dbReference>
<dbReference type="InterPro" id="IPR047167">
    <property type="entry name" value="NFE2-like"/>
</dbReference>
<feature type="compositionally biased region" description="Basic and acidic residues" evidence="6">
    <location>
        <begin position="57"/>
        <end position="66"/>
    </location>
</feature>
<feature type="compositionally biased region" description="Basic and acidic residues" evidence="6">
    <location>
        <begin position="223"/>
        <end position="234"/>
    </location>
</feature>
<keyword evidence="5" id="KW-0539">Nucleus</keyword>
<proteinExistence type="predicted"/>
<feature type="compositionally biased region" description="Basic and acidic residues" evidence="6">
    <location>
        <begin position="811"/>
        <end position="821"/>
    </location>
</feature>
<evidence type="ECO:0000256" key="3">
    <source>
        <dbReference type="ARBA" id="ARBA00023159"/>
    </source>
</evidence>
<dbReference type="SUPFAM" id="SSF47454">
    <property type="entry name" value="A DNA-binding domain in eukaryotic transcription factors"/>
    <property type="match status" value="1"/>
</dbReference>
<feature type="compositionally biased region" description="Low complexity" evidence="6">
    <location>
        <begin position="432"/>
        <end position="448"/>
    </location>
</feature>
<dbReference type="AlphaFoldDB" id="A0AAW0ZS61"/>
<dbReference type="CDD" id="cd14698">
    <property type="entry name" value="bZIP_CNC"/>
    <property type="match status" value="1"/>
</dbReference>
<feature type="region of interest" description="Disordered" evidence="6">
    <location>
        <begin position="432"/>
        <end position="493"/>
    </location>
</feature>
<dbReference type="EMBL" id="JAWNGG020000140">
    <property type="protein sequence ID" value="KAK9299832.1"/>
    <property type="molecule type" value="Genomic_DNA"/>
</dbReference>
<evidence type="ECO:0000256" key="2">
    <source>
        <dbReference type="ARBA" id="ARBA00023125"/>
    </source>
</evidence>
<dbReference type="GO" id="GO:0000978">
    <property type="term" value="F:RNA polymerase II cis-regulatory region sequence-specific DNA binding"/>
    <property type="evidence" value="ECO:0007669"/>
    <property type="project" value="InterPro"/>
</dbReference>
<dbReference type="Pfam" id="PF03131">
    <property type="entry name" value="bZIP_Maf"/>
    <property type="match status" value="1"/>
</dbReference>
<feature type="compositionally biased region" description="Basic residues" evidence="6">
    <location>
        <begin position="240"/>
        <end position="251"/>
    </location>
</feature>
<dbReference type="PANTHER" id="PTHR24411:SF55">
    <property type="entry name" value="SEGMENTATION PROTEIN CAP'N'COLLAR"/>
    <property type="match status" value="1"/>
</dbReference>
<dbReference type="InterPro" id="IPR004826">
    <property type="entry name" value="bZIP_Maf"/>
</dbReference>
<name>A0AAW0ZS61_9HYME</name>
<dbReference type="Gene3D" id="1.10.880.10">
    <property type="entry name" value="Transcription factor, Skn-1-like, DNA-binding domain"/>
    <property type="match status" value="1"/>
</dbReference>
<keyword evidence="4" id="KW-0804">Transcription</keyword>
<evidence type="ECO:0000256" key="4">
    <source>
        <dbReference type="ARBA" id="ARBA00023163"/>
    </source>
</evidence>
<feature type="domain" description="BZIP" evidence="7">
    <location>
        <begin position="697"/>
        <end position="760"/>
    </location>
</feature>
<feature type="region of interest" description="Disordered" evidence="6">
    <location>
        <begin position="182"/>
        <end position="251"/>
    </location>
</feature>